<name>A0A6M4H6R8_9PROT</name>
<evidence type="ECO:0008006" key="4">
    <source>
        <dbReference type="Google" id="ProtNLM"/>
    </source>
</evidence>
<protein>
    <recommendedName>
        <fullName evidence="4">SGNH/GDSL hydrolase family protein</fullName>
    </recommendedName>
</protein>
<dbReference type="Proteomes" id="UP000503096">
    <property type="component" value="Chromosome"/>
</dbReference>
<reference evidence="2 3" key="1">
    <citation type="submission" date="2020-04" db="EMBL/GenBank/DDBJ databases">
        <title>Usitatibacter rugosus gen. nov., sp. nov. and Usitatibacter palustris sp. nov., novel members of Usitatibacteraceae fam. nov. within the order Nitrosomonadales isolated from soil.</title>
        <authorList>
            <person name="Huber K.J."/>
            <person name="Neumann-Schaal M."/>
            <person name="Geppert A."/>
            <person name="Luckner M."/>
            <person name="Wanner G."/>
            <person name="Overmann J."/>
        </authorList>
    </citation>
    <scope>NUCLEOTIDE SEQUENCE [LARGE SCALE GENOMIC DNA]</scope>
    <source>
        <strain evidence="2 3">Swamp67</strain>
    </source>
</reference>
<evidence type="ECO:0000313" key="3">
    <source>
        <dbReference type="Proteomes" id="UP000503096"/>
    </source>
</evidence>
<evidence type="ECO:0000313" key="2">
    <source>
        <dbReference type="EMBL" id="QJR13647.1"/>
    </source>
</evidence>
<dbReference type="GO" id="GO:0016788">
    <property type="term" value="F:hydrolase activity, acting on ester bonds"/>
    <property type="evidence" value="ECO:0007669"/>
    <property type="project" value="UniProtKB-ARBA"/>
</dbReference>
<accession>A0A6M4H6R8</accession>
<dbReference type="RefSeq" id="WP_171160400.1">
    <property type="nucleotide sequence ID" value="NZ_CP053073.1"/>
</dbReference>
<keyword evidence="3" id="KW-1185">Reference proteome</keyword>
<dbReference type="SUPFAM" id="SSF52266">
    <property type="entry name" value="SGNH hydrolase"/>
    <property type="match status" value="1"/>
</dbReference>
<keyword evidence="1" id="KW-0732">Signal</keyword>
<dbReference type="KEGG" id="upl:DSM104440_00432"/>
<proteinExistence type="predicted"/>
<gene>
    <name evidence="2" type="ORF">DSM104440_00432</name>
</gene>
<evidence type="ECO:0000256" key="1">
    <source>
        <dbReference type="SAM" id="SignalP"/>
    </source>
</evidence>
<sequence>MIRFLSALLLSLAATLPAHAAAPQAADPKVLRILFIGNSLTYTNDLPSRLARVAQATGREAHVKMIARADFSLEDHWTQKTATDALAAEKWDVVVLQQGPSTRADSREELIASTKRFAEVIRKAGAKPAIYMGWPRAGRKEDFLAVIEAHRAAAAAADAILIPAGEAWMRALAEQPRLRLYSDSLHPTVAGSDLAVLTHYFSLFPAGPQEFTEAYVSKIDAVLSIPNGRRDLFFDAATRAIDSPLAIQ</sequence>
<feature type="chain" id="PRO_5026802729" description="SGNH/GDSL hydrolase family protein" evidence="1">
    <location>
        <begin position="21"/>
        <end position="248"/>
    </location>
</feature>
<dbReference type="EMBL" id="CP053073">
    <property type="protein sequence ID" value="QJR13647.1"/>
    <property type="molecule type" value="Genomic_DNA"/>
</dbReference>
<dbReference type="AlphaFoldDB" id="A0A6M4H6R8"/>
<organism evidence="2 3">
    <name type="scientific">Usitatibacter palustris</name>
    <dbReference type="NCBI Taxonomy" id="2732487"/>
    <lineage>
        <taxon>Bacteria</taxon>
        <taxon>Pseudomonadati</taxon>
        <taxon>Pseudomonadota</taxon>
        <taxon>Betaproteobacteria</taxon>
        <taxon>Nitrosomonadales</taxon>
        <taxon>Usitatibacteraceae</taxon>
        <taxon>Usitatibacter</taxon>
    </lineage>
</organism>
<dbReference type="InParanoid" id="A0A6M4H6R8"/>
<dbReference type="InterPro" id="IPR036514">
    <property type="entry name" value="SGNH_hydro_sf"/>
</dbReference>
<feature type="signal peptide" evidence="1">
    <location>
        <begin position="1"/>
        <end position="20"/>
    </location>
</feature>
<dbReference type="Gene3D" id="3.40.50.1110">
    <property type="entry name" value="SGNH hydrolase"/>
    <property type="match status" value="1"/>
</dbReference>